<sequence>MRRSEEFTQHALVVQLIGQPEPHLRVARKERFDDARIRQRVRVLLDPVPHAEEQAAAAREHPACLPEGEGAIRSEHEAEAADDGGKAPILERQLLQVRNLPAEAGSVARARARVIEHGGTEVGGDQLGGTGQSGTQEARHRPGAAREFQHRAGATSGYTGHQLTREGPERDRRQLLVVGTRRIEAHGAGGHRSSGSQEELAPPL</sequence>
<feature type="region of interest" description="Disordered" evidence="1">
    <location>
        <begin position="120"/>
        <end position="204"/>
    </location>
</feature>
<comment type="caution">
    <text evidence="2">The sequence shown here is derived from an EMBL/GenBank/DDBJ whole genome shotgun (WGS) entry which is preliminary data.</text>
</comment>
<feature type="compositionally biased region" description="Gly residues" evidence="1">
    <location>
        <begin position="120"/>
        <end position="132"/>
    </location>
</feature>
<name>A0A849K4R4_9BURK</name>
<accession>A0A849K4R4</accession>
<dbReference type="AlphaFoldDB" id="A0A849K4R4"/>
<organism evidence="2 3">
    <name type="scientific">Ramlibacter montanisoli</name>
    <dbReference type="NCBI Taxonomy" id="2732512"/>
    <lineage>
        <taxon>Bacteria</taxon>
        <taxon>Pseudomonadati</taxon>
        <taxon>Pseudomonadota</taxon>
        <taxon>Betaproteobacteria</taxon>
        <taxon>Burkholderiales</taxon>
        <taxon>Comamonadaceae</taxon>
        <taxon>Ramlibacter</taxon>
    </lineage>
</organism>
<evidence type="ECO:0000313" key="2">
    <source>
        <dbReference type="EMBL" id="NNU42610.1"/>
    </source>
</evidence>
<dbReference type="Proteomes" id="UP000552954">
    <property type="component" value="Unassembled WGS sequence"/>
</dbReference>
<keyword evidence="3" id="KW-1185">Reference proteome</keyword>
<feature type="compositionally biased region" description="Basic and acidic residues" evidence="1">
    <location>
        <begin position="163"/>
        <end position="174"/>
    </location>
</feature>
<evidence type="ECO:0000256" key="1">
    <source>
        <dbReference type="SAM" id="MobiDB-lite"/>
    </source>
</evidence>
<proteinExistence type="predicted"/>
<reference evidence="2 3" key="2">
    <citation type="submission" date="2020-06" db="EMBL/GenBank/DDBJ databases">
        <title>Ramlibacter rhizophilus sp. nov., isolated from rhizosphere soil of national flower Mugunghwa from South Korea.</title>
        <authorList>
            <person name="Zheng-Fei Y."/>
            <person name="Huan T."/>
        </authorList>
    </citation>
    <scope>NUCLEOTIDE SEQUENCE [LARGE SCALE GENOMIC DNA]</scope>
    <source>
        <strain evidence="2 3">B156</strain>
    </source>
</reference>
<reference evidence="2 3" key="1">
    <citation type="submission" date="2020-05" db="EMBL/GenBank/DDBJ databases">
        <authorList>
            <person name="Khan S.A."/>
            <person name="Jeon C.O."/>
            <person name="Chun B.H."/>
        </authorList>
    </citation>
    <scope>NUCLEOTIDE SEQUENCE [LARGE SCALE GENOMIC DNA]</scope>
    <source>
        <strain evidence="2 3">B156</strain>
    </source>
</reference>
<evidence type="ECO:0000313" key="3">
    <source>
        <dbReference type="Proteomes" id="UP000552954"/>
    </source>
</evidence>
<gene>
    <name evidence="2" type="ORF">HK415_04670</name>
</gene>
<protein>
    <submittedName>
        <fullName evidence="2">Uncharacterized protein</fullName>
    </submittedName>
</protein>
<dbReference type="EMBL" id="JABFCS010000001">
    <property type="protein sequence ID" value="NNU42610.1"/>
    <property type="molecule type" value="Genomic_DNA"/>
</dbReference>